<reference evidence="2 3" key="1">
    <citation type="submission" date="2024-08" db="EMBL/GenBank/DDBJ databases">
        <authorList>
            <person name="Ishaq N."/>
        </authorList>
    </citation>
    <scope>NUCLEOTIDE SEQUENCE [LARGE SCALE GENOMIC DNA]</scope>
    <source>
        <strain evidence="2 3">DSM 18651</strain>
    </source>
</reference>
<dbReference type="InterPro" id="IPR029066">
    <property type="entry name" value="PLP-binding_barrel"/>
</dbReference>
<dbReference type="SUPFAM" id="SSF51419">
    <property type="entry name" value="PLP-binding barrel"/>
    <property type="match status" value="1"/>
</dbReference>
<name>A0ABV4P1X3_9GAMM</name>
<dbReference type="EMBL" id="JBGMEK010000039">
    <property type="protein sequence ID" value="MFA0812363.1"/>
    <property type="molecule type" value="Genomic_DNA"/>
</dbReference>
<dbReference type="Proteomes" id="UP001569428">
    <property type="component" value="Unassembled WGS sequence"/>
</dbReference>
<comment type="caution">
    <text evidence="2">The sequence shown here is derived from an EMBL/GenBank/DDBJ whole genome shotgun (WGS) entry which is preliminary data.</text>
</comment>
<dbReference type="PANTHER" id="PTHR28004:SF2">
    <property type="entry name" value="D-SERINE DEHYDRATASE"/>
    <property type="match status" value="1"/>
</dbReference>
<dbReference type="InterPro" id="IPR001608">
    <property type="entry name" value="Ala_racemase_N"/>
</dbReference>
<protein>
    <submittedName>
        <fullName evidence="2">DSD1 family PLP-dependent enzyme</fullName>
    </submittedName>
</protein>
<dbReference type="Gene3D" id="3.20.20.10">
    <property type="entry name" value="Alanine racemase"/>
    <property type="match status" value="1"/>
</dbReference>
<evidence type="ECO:0000313" key="2">
    <source>
        <dbReference type="EMBL" id="MFA0812363.1"/>
    </source>
</evidence>
<feature type="domain" description="Alanine racemase N-terminal" evidence="1">
    <location>
        <begin position="57"/>
        <end position="281"/>
    </location>
</feature>
<keyword evidence="3" id="KW-1185">Reference proteome</keyword>
<accession>A0ABV4P1X3</accession>
<proteinExistence type="predicted"/>
<organism evidence="2 3">
    <name type="scientific">Microbulbifer epialgicus</name>
    <dbReference type="NCBI Taxonomy" id="393907"/>
    <lineage>
        <taxon>Bacteria</taxon>
        <taxon>Pseudomonadati</taxon>
        <taxon>Pseudomonadota</taxon>
        <taxon>Gammaproteobacteria</taxon>
        <taxon>Cellvibrionales</taxon>
        <taxon>Microbulbiferaceae</taxon>
        <taxon>Microbulbifer</taxon>
    </lineage>
</organism>
<sequence length="429" mass="46799">MDSKRRKLLLGGVALGAVATLPLLRPRALGQGGHSEYFQGLSKALHNAGFSGPTMVVDLARLKANADVLSGHLRGNYDYRIVAKSLPALGLLDTIAKQTGTEKIMVFHLPFLQQLVEARPIADILLGKPLPVAACKSFYGNLSYRGFDPTKQLQWLIDNPRRLQQYADLANSLGTTLRINIELDVGLHRGGVTDSQTLAKMLTIIQHEPKLELAGFMGYDAHAAKMPAILGGPEKAIESGLAIYSRRLEQAKQQLGNEFPRSPILNAAGSPTYQLYKSHVDSAPCTELAAGSCLVKPKDFDIPTLVDHTAAAFIASPVLKKLSQTQIPGIEGLTGAMRWLNPNRAQAFFISGGYWKATPESPEGLSINPIYGRSTNQEMLNASRDVALSEDDWIFLRPTQSESVFLQFGDIAVYDQGEIVDKWPVLRNS</sequence>
<dbReference type="Pfam" id="PF01168">
    <property type="entry name" value="Ala_racemase_N"/>
    <property type="match status" value="1"/>
</dbReference>
<gene>
    <name evidence="2" type="ORF">ACCI49_15730</name>
</gene>
<dbReference type="CDD" id="cd06814">
    <property type="entry name" value="PLPDE_III_DSD_D-TA_like_3"/>
    <property type="match status" value="1"/>
</dbReference>
<dbReference type="InterPro" id="IPR051466">
    <property type="entry name" value="D-amino_acid_metab_enzyme"/>
</dbReference>
<evidence type="ECO:0000259" key="1">
    <source>
        <dbReference type="Pfam" id="PF01168"/>
    </source>
</evidence>
<dbReference type="RefSeq" id="WP_371840028.1">
    <property type="nucleotide sequence ID" value="NZ_JBGMEK010000039.1"/>
</dbReference>
<dbReference type="PANTHER" id="PTHR28004">
    <property type="entry name" value="ZGC:162816-RELATED"/>
    <property type="match status" value="1"/>
</dbReference>
<evidence type="ECO:0000313" key="3">
    <source>
        <dbReference type="Proteomes" id="UP001569428"/>
    </source>
</evidence>